<dbReference type="Proteomes" id="UP000069272">
    <property type="component" value="Chromosome 3L"/>
</dbReference>
<protein>
    <submittedName>
        <fullName evidence="2">Uncharacterized protein</fullName>
    </submittedName>
</protein>
<feature type="region of interest" description="Disordered" evidence="1">
    <location>
        <begin position="1"/>
        <end position="75"/>
    </location>
</feature>
<evidence type="ECO:0000313" key="2">
    <source>
        <dbReference type="EnsemblMetazoa" id="AALB005423-PA"/>
    </source>
</evidence>
<feature type="compositionally biased region" description="Polar residues" evidence="1">
    <location>
        <begin position="1"/>
        <end position="22"/>
    </location>
</feature>
<name>A0A182FFY1_ANOAL</name>
<proteinExistence type="predicted"/>
<dbReference type="VEuPathDB" id="VectorBase:AALB20_031193"/>
<dbReference type="PANTHER" id="PTHR39075">
    <property type="entry name" value="FI19908P1"/>
    <property type="match status" value="1"/>
</dbReference>
<dbReference type="PANTHER" id="PTHR39075:SF1">
    <property type="entry name" value="FI19908P1"/>
    <property type="match status" value="1"/>
</dbReference>
<dbReference type="GO" id="GO:0005615">
    <property type="term" value="C:extracellular space"/>
    <property type="evidence" value="ECO:0007669"/>
    <property type="project" value="TreeGrafter"/>
</dbReference>
<reference evidence="2" key="2">
    <citation type="submission" date="2022-08" db="UniProtKB">
        <authorList>
            <consortium name="EnsemblMetazoa"/>
        </authorList>
    </citation>
    <scope>IDENTIFICATION</scope>
    <source>
        <strain evidence="2">STECLA/ALBI9_A</strain>
    </source>
</reference>
<organism evidence="2 3">
    <name type="scientific">Anopheles albimanus</name>
    <name type="common">New world malaria mosquito</name>
    <dbReference type="NCBI Taxonomy" id="7167"/>
    <lineage>
        <taxon>Eukaryota</taxon>
        <taxon>Metazoa</taxon>
        <taxon>Ecdysozoa</taxon>
        <taxon>Arthropoda</taxon>
        <taxon>Hexapoda</taxon>
        <taxon>Insecta</taxon>
        <taxon>Pterygota</taxon>
        <taxon>Neoptera</taxon>
        <taxon>Endopterygota</taxon>
        <taxon>Diptera</taxon>
        <taxon>Nematocera</taxon>
        <taxon>Culicoidea</taxon>
        <taxon>Culicidae</taxon>
        <taxon>Anophelinae</taxon>
        <taxon>Anopheles</taxon>
    </lineage>
</organism>
<evidence type="ECO:0000256" key="1">
    <source>
        <dbReference type="SAM" id="MobiDB-lite"/>
    </source>
</evidence>
<dbReference type="AlphaFoldDB" id="A0A182FFY1"/>
<accession>A0A182FFY1</accession>
<dbReference type="VEuPathDB" id="VectorBase:AALB005423"/>
<evidence type="ECO:0000313" key="3">
    <source>
        <dbReference type="Proteomes" id="UP000069272"/>
    </source>
</evidence>
<dbReference type="EnsemblMetazoa" id="AALB005423-RA">
    <property type="protein sequence ID" value="AALB005423-PA"/>
    <property type="gene ID" value="AALB005423"/>
</dbReference>
<keyword evidence="3" id="KW-1185">Reference proteome</keyword>
<sequence>MASQNGITASTTTVAVQPTTGDGPTEPHRIKSKFNPSAKPFIMQRASKQPVKPSSGAPSAKLPNRAANDAQQDQDREDGIAYIGPTRLPVSTRVWNAISSYSLDEIGTTACCPSAPTRPAGMPVARKQQPPPQPAVVYQLRPVCQVAGPTPQLLMPSHPFGPTVLPNGIIQLQLRDSVVVDLTLDGSIRVYNGRQNIAIAISSNGIAAAMNHPNGIIFQHGPRVDIMAYDAKRQNSYIRFAKMWSKGISLTSDGCALIYLVDSAGTRTTSDMLNMDLDTDYVQQVFYNGIVCGTQQLAALGQVCQSSSFQLGDDSSIQYHVNGFRISQSGDGLVKIYRSNNRCTIRTSPLNGCATLTTPLLHCTASLGATSHLFVRREERRMHFDGATFIVRNAGHSAGFDEHNQLRVY</sequence>
<reference evidence="2 3" key="1">
    <citation type="journal article" date="2017" name="G3 (Bethesda)">
        <title>The Physical Genome Mapping of Anopheles albimanus Corrected Scaffold Misassemblies and Identified Interarm Rearrangements in Genus Anopheles.</title>
        <authorList>
            <person name="Artemov G.N."/>
            <person name="Peery A.N."/>
            <person name="Jiang X."/>
            <person name="Tu Z."/>
            <person name="Stegniy V.N."/>
            <person name="Sharakhova M.V."/>
            <person name="Sharakhov I.V."/>
        </authorList>
    </citation>
    <scope>NUCLEOTIDE SEQUENCE [LARGE SCALE GENOMIC DNA]</scope>
    <source>
        <strain evidence="2 3">ALBI9_A</strain>
    </source>
</reference>